<dbReference type="RefSeq" id="WP_075017638.1">
    <property type="nucleotide sequence ID" value="NZ_FODD01000028.1"/>
</dbReference>
<dbReference type="EMBL" id="FODD01000028">
    <property type="protein sequence ID" value="SEO49528.1"/>
    <property type="molecule type" value="Genomic_DNA"/>
</dbReference>
<keyword evidence="1 2" id="KW-0732">Signal</keyword>
<gene>
    <name evidence="3" type="ORF">SAMN05216267_102859</name>
</gene>
<feature type="signal peptide" evidence="2">
    <location>
        <begin position="1"/>
        <end position="44"/>
    </location>
</feature>
<dbReference type="InterPro" id="IPR013517">
    <property type="entry name" value="FG-GAP"/>
</dbReference>
<dbReference type="PANTHER" id="PTHR46580">
    <property type="entry name" value="SENSOR KINASE-RELATED"/>
    <property type="match status" value="1"/>
</dbReference>
<evidence type="ECO:0000256" key="2">
    <source>
        <dbReference type="SAM" id="SignalP"/>
    </source>
</evidence>
<keyword evidence="4" id="KW-1185">Reference proteome</keyword>
<name>A0A1H8Q668_9ACTN</name>
<feature type="chain" id="PRO_5010216663" evidence="2">
    <location>
        <begin position="45"/>
        <end position="781"/>
    </location>
</feature>
<proteinExistence type="predicted"/>
<accession>A0A1H8Q668</accession>
<sequence>MDRGRGRTIKAQHTRPRTRRLAVAGTAGLALLTALAGSAGTASADTAPATHHASTPGWKAALSGDSAAASLDSVTSVDDNHAWAAGRGVDEHGVLMRWDGRTWSQVTDPALPQVQEWWAVSAASADDVWAYGANATSTGGTAYLAHYDGTRWTAVPAAGPLDRDWIEVPFKAVPGRVFQGGDKLYTSGDGTWQSFDLPELVDIRGLDALSADDAYATGMQFPVTGGHPVAYHWDGRTWTAMPQPPAPSGVTMSEVAAVAPDDVYLAGWGYPEGGGRAAPHVEHWDGSSWHDVTGALSQFILTSLRPDGHGGLWAAGQNDAVPGGGDEPVFWHYDGTAWARQAGATVPADRYPSYTLNDIAPVGGSGDSRFLAVGGYAAPPDGSSDGGVARGLVERTQSSLDLTTADVSASATAVHTVRVHAETAGRLTVAFRPAPGQPDWSTSTVDLKIASVSGDPQVACGHAAGPVNGTAEAVTCDLPAGDHTVSYRLAAGSSVTDRQVVADVRFQASDAAGNSPEATAGFAVEGAAPAPATRFLGRDTAGTLWRYDGTGNAAAPYGARVAVGSGWQGYDAITALSNLTVHGTGDMVARDTSGVLWYYRGGGDARPFAARTKVGAGWNTYNSLVGAGDLTGDGRADLLARDTSGVLWLYQGTSSTTAPFAARVKVGAGWSAYNSLAGTGDLTGDGRPDLLARDTSGALWLYQGQSSPTAPFAARVKVGTGWGVYNALVVPGDLTGDGRADILGRDASGALWLYKGTGNAAAPYAARVNVGKGWTIYNALI</sequence>
<reference evidence="3 4" key="1">
    <citation type="submission" date="2016-10" db="EMBL/GenBank/DDBJ databases">
        <authorList>
            <person name="de Groot N.N."/>
        </authorList>
    </citation>
    <scope>NUCLEOTIDE SEQUENCE [LARGE SCALE GENOMIC DNA]</scope>
    <source>
        <strain evidence="3 4">CGMCC 4.2026</strain>
    </source>
</reference>
<dbReference type="Pfam" id="PF13517">
    <property type="entry name" value="FG-GAP_3"/>
    <property type="match status" value="1"/>
</dbReference>
<dbReference type="SUPFAM" id="SSF69318">
    <property type="entry name" value="Integrin alpha N-terminal domain"/>
    <property type="match status" value="1"/>
</dbReference>
<protein>
    <submittedName>
        <fullName evidence="3">Repeat domain-containing protein</fullName>
    </submittedName>
</protein>
<evidence type="ECO:0000313" key="3">
    <source>
        <dbReference type="EMBL" id="SEO49528.1"/>
    </source>
</evidence>
<dbReference type="AlphaFoldDB" id="A0A1H8Q668"/>
<dbReference type="Proteomes" id="UP000181951">
    <property type="component" value="Unassembled WGS sequence"/>
</dbReference>
<organism evidence="3 4">
    <name type="scientific">Actinacidiphila rubida</name>
    <dbReference type="NCBI Taxonomy" id="310780"/>
    <lineage>
        <taxon>Bacteria</taxon>
        <taxon>Bacillati</taxon>
        <taxon>Actinomycetota</taxon>
        <taxon>Actinomycetes</taxon>
        <taxon>Kitasatosporales</taxon>
        <taxon>Streptomycetaceae</taxon>
        <taxon>Actinacidiphila</taxon>
    </lineage>
</organism>
<evidence type="ECO:0000256" key="1">
    <source>
        <dbReference type="ARBA" id="ARBA00022729"/>
    </source>
</evidence>
<dbReference type="Gene3D" id="2.115.10.10">
    <property type="entry name" value="Tachylectin 2"/>
    <property type="match status" value="1"/>
</dbReference>
<dbReference type="STRING" id="310780.SAMN05216267_102859"/>
<dbReference type="PANTHER" id="PTHR46580:SF4">
    <property type="entry name" value="ATP_GTP-BINDING PROTEIN"/>
    <property type="match status" value="1"/>
</dbReference>
<evidence type="ECO:0000313" key="4">
    <source>
        <dbReference type="Proteomes" id="UP000181951"/>
    </source>
</evidence>
<dbReference type="InterPro" id="IPR028994">
    <property type="entry name" value="Integrin_alpha_N"/>
</dbReference>